<dbReference type="InterPro" id="IPR005119">
    <property type="entry name" value="LysR_subst-bd"/>
</dbReference>
<dbReference type="Gene3D" id="1.10.10.10">
    <property type="entry name" value="Winged helix-like DNA-binding domain superfamily/Winged helix DNA-binding domain"/>
    <property type="match status" value="1"/>
</dbReference>
<keyword evidence="6" id="KW-0804">Transcription</keyword>
<keyword evidence="3" id="KW-0805">Transcription regulation</keyword>
<organism evidence="8 9">
    <name type="scientific">Rhizobium leguminosarum bv. trifolii WSM597</name>
    <dbReference type="NCBI Taxonomy" id="754764"/>
    <lineage>
        <taxon>Bacteria</taxon>
        <taxon>Pseudomonadati</taxon>
        <taxon>Pseudomonadota</taxon>
        <taxon>Alphaproteobacteria</taxon>
        <taxon>Hyphomicrobiales</taxon>
        <taxon>Rhizobiaceae</taxon>
        <taxon>Rhizobium/Agrobacterium group</taxon>
        <taxon>Rhizobium</taxon>
    </lineage>
</organism>
<reference evidence="8 9" key="1">
    <citation type="submission" date="2012-02" db="EMBL/GenBank/DDBJ databases">
        <title>Improved High-Quality Draft Sequence of Rhizobium leguminosarum bv. trifolii WSM597.</title>
        <authorList>
            <consortium name="US DOE Joint Genome Institute"/>
            <person name="Lucas S."/>
            <person name="Han J."/>
            <person name="Lapidus A."/>
            <person name="Cheng J.-F."/>
            <person name="Goodwin L."/>
            <person name="Pitluck S."/>
            <person name="Peters L."/>
            <person name="Ovchinnikova G."/>
            <person name="Held B."/>
            <person name="Detter J.C."/>
            <person name="Han C."/>
            <person name="Tapia R."/>
            <person name="Land M."/>
            <person name="Hauser L."/>
            <person name="Kyrpides N."/>
            <person name="Ivanova N."/>
            <person name="Pagani I."/>
            <person name="Brau L."/>
            <person name="Yates R."/>
            <person name="O'Hara G."/>
            <person name="Rui T."/>
            <person name="Howieson J."/>
            <person name="Reeve W."/>
            <person name="Woyke T."/>
        </authorList>
    </citation>
    <scope>NUCLEOTIDE SEQUENCE [LARGE SCALE GENOMIC DNA]</scope>
    <source>
        <strain evidence="8 9">WSM597</strain>
    </source>
</reference>
<evidence type="ECO:0000256" key="6">
    <source>
        <dbReference type="ARBA" id="ARBA00023163"/>
    </source>
</evidence>
<dbReference type="GO" id="GO:0003700">
    <property type="term" value="F:DNA-binding transcription factor activity"/>
    <property type="evidence" value="ECO:0007669"/>
    <property type="project" value="InterPro"/>
</dbReference>
<evidence type="ECO:0000313" key="9">
    <source>
        <dbReference type="Proteomes" id="UP000005092"/>
    </source>
</evidence>
<evidence type="ECO:0000256" key="4">
    <source>
        <dbReference type="ARBA" id="ARBA00023125"/>
    </source>
</evidence>
<dbReference type="GO" id="GO:0003677">
    <property type="term" value="F:DNA binding"/>
    <property type="evidence" value="ECO:0007669"/>
    <property type="project" value="UniProtKB-KW"/>
</dbReference>
<evidence type="ECO:0000259" key="7">
    <source>
        <dbReference type="PROSITE" id="PS50931"/>
    </source>
</evidence>
<keyword evidence="4" id="KW-0238">DNA-binding</keyword>
<evidence type="ECO:0000313" key="8">
    <source>
        <dbReference type="EMBL" id="EJB07486.1"/>
    </source>
</evidence>
<comment type="similarity">
    <text evidence="1">Belongs to the LysR transcriptional regulatory family.</text>
</comment>
<keyword evidence="2" id="KW-0536">Nodulation</keyword>
<dbReference type="PANTHER" id="PTHR30118:SF15">
    <property type="entry name" value="TRANSCRIPTIONAL REGULATORY PROTEIN"/>
    <property type="match status" value="1"/>
</dbReference>
<dbReference type="AlphaFoldDB" id="I9XEF7"/>
<dbReference type="InterPro" id="IPR050389">
    <property type="entry name" value="LysR-type_TF"/>
</dbReference>
<dbReference type="SUPFAM" id="SSF53850">
    <property type="entry name" value="Periplasmic binding protein-like II"/>
    <property type="match status" value="1"/>
</dbReference>
<protein>
    <submittedName>
        <fullName evidence="8">Transcriptional regulator</fullName>
    </submittedName>
</protein>
<dbReference type="EMBL" id="JH719381">
    <property type="protein sequence ID" value="EJB07486.1"/>
    <property type="molecule type" value="Genomic_DNA"/>
</dbReference>
<dbReference type="PROSITE" id="PS50931">
    <property type="entry name" value="HTH_LYSR"/>
    <property type="match status" value="1"/>
</dbReference>
<evidence type="ECO:0000256" key="1">
    <source>
        <dbReference type="ARBA" id="ARBA00009437"/>
    </source>
</evidence>
<dbReference type="PANTHER" id="PTHR30118">
    <property type="entry name" value="HTH-TYPE TRANSCRIPTIONAL REGULATOR LEUO-RELATED"/>
    <property type="match status" value="1"/>
</dbReference>
<keyword evidence="5" id="KW-0010">Activator</keyword>
<dbReference type="Gene3D" id="3.40.190.10">
    <property type="entry name" value="Periplasmic binding protein-like II"/>
    <property type="match status" value="2"/>
</dbReference>
<dbReference type="InterPro" id="IPR036390">
    <property type="entry name" value="WH_DNA-bd_sf"/>
</dbReference>
<dbReference type="InterPro" id="IPR036388">
    <property type="entry name" value="WH-like_DNA-bd_sf"/>
</dbReference>
<name>I9XEF7_RHILT</name>
<evidence type="ECO:0000256" key="3">
    <source>
        <dbReference type="ARBA" id="ARBA00023015"/>
    </source>
</evidence>
<feature type="domain" description="HTH lysR-type" evidence="7">
    <location>
        <begin position="13"/>
        <end position="70"/>
    </location>
</feature>
<dbReference type="InterPro" id="IPR000847">
    <property type="entry name" value="LysR_HTH_N"/>
</dbReference>
<dbReference type="Pfam" id="PF03466">
    <property type="entry name" value="LysR_substrate"/>
    <property type="match status" value="1"/>
</dbReference>
<evidence type="ECO:0000256" key="2">
    <source>
        <dbReference type="ARBA" id="ARBA00022458"/>
    </source>
</evidence>
<dbReference type="SUPFAM" id="SSF46785">
    <property type="entry name" value="Winged helix' DNA-binding domain"/>
    <property type="match status" value="1"/>
</dbReference>
<gene>
    <name evidence="8" type="ORF">Rleg9DRAFT_6499</name>
</gene>
<proteinExistence type="inferred from homology"/>
<dbReference type="HOGENOM" id="CLU_039613_39_0_5"/>
<evidence type="ECO:0000256" key="5">
    <source>
        <dbReference type="ARBA" id="ARBA00023159"/>
    </source>
</evidence>
<dbReference type="Pfam" id="PF00126">
    <property type="entry name" value="HTH_1"/>
    <property type="match status" value="1"/>
</dbReference>
<accession>I9XEF7</accession>
<dbReference type="PRINTS" id="PR00039">
    <property type="entry name" value="HTHLYSR"/>
</dbReference>
<dbReference type="CDD" id="cd08417">
    <property type="entry name" value="PBP2_Nitroaromatics_like"/>
    <property type="match status" value="1"/>
</dbReference>
<sequence length="316" mass="34380">MPIIRAMNNLSSIDLNLLVAFDAIMAERSVTRAGARIGRTQPAMSAALARLRQLFQDELFVRSPSGLEPTPRALDLAEPIGKSLLHAQEALAFSGVFDPHSSSASFRLGLSEHPAFVLLPKLLSAIRQVAPNVSVDVRGFSARERAVEMLDAGEVDAAIGVPVSSSPRILSRLLFEESFVSIVRAGHPAAKRLDLESFVSLDHLLVSPEGDRYGHVDRRLSELGLRRRLGLTLPQMYAAPAIVAETDLVATLMQGIVDVSDHRARLSVHRPPIELPPVSFALSWHRRNDSHVGQQWFRALIGSVAAAKQDRPGDPG</sequence>
<dbReference type="InterPro" id="IPR037402">
    <property type="entry name" value="YidZ_PBP2"/>
</dbReference>
<dbReference type="Proteomes" id="UP000005092">
    <property type="component" value="Unassembled WGS sequence"/>
</dbReference>